<dbReference type="AlphaFoldDB" id="A6JBH3"/>
<proteinExistence type="predicted"/>
<accession>A6JBH3</accession>
<name>A6JBH3_RAT</name>
<sequence length="39" mass="4577">MESYVGSYNSLLDSPSQKDREVLPCLIWKSLRLWVWCCA</sequence>
<evidence type="ECO:0000313" key="1">
    <source>
        <dbReference type="EMBL" id="EDM07211.1"/>
    </source>
</evidence>
<reference evidence="1 2" key="1">
    <citation type="submission" date="2005-09" db="EMBL/GenBank/DDBJ databases">
        <authorList>
            <person name="Mural R.J."/>
            <person name="Li P.W."/>
            <person name="Adams M.D."/>
            <person name="Amanatides P.G."/>
            <person name="Baden-Tillson H."/>
            <person name="Barnstead M."/>
            <person name="Chin S.H."/>
            <person name="Dew I."/>
            <person name="Evans C.A."/>
            <person name="Ferriera S."/>
            <person name="Flanigan M."/>
            <person name="Fosler C."/>
            <person name="Glodek A."/>
            <person name="Gu Z."/>
            <person name="Holt R.A."/>
            <person name="Jennings D."/>
            <person name="Kraft C.L."/>
            <person name="Lu F."/>
            <person name="Nguyen T."/>
            <person name="Nusskern D.R."/>
            <person name="Pfannkoch C.M."/>
            <person name="Sitter C."/>
            <person name="Sutton G.G."/>
            <person name="Venter J.C."/>
            <person name="Wang Z."/>
            <person name="Woodage T."/>
            <person name="Zheng X.H."/>
            <person name="Zhong F."/>
        </authorList>
    </citation>
    <scope>NUCLEOTIDE SEQUENCE [LARGE SCALE GENOMIC DNA]</scope>
    <source>
        <strain>BN</strain>
        <strain evidence="2">Sprague-Dawley</strain>
    </source>
</reference>
<protein>
    <submittedName>
        <fullName evidence="1">RCG54576</fullName>
    </submittedName>
</protein>
<evidence type="ECO:0000313" key="2">
    <source>
        <dbReference type="Proteomes" id="UP000234681"/>
    </source>
</evidence>
<gene>
    <name evidence="1" type="ORF">rCG_54576</name>
</gene>
<dbReference type="EMBL" id="CH473979">
    <property type="protein sequence ID" value="EDM07211.1"/>
    <property type="molecule type" value="Genomic_DNA"/>
</dbReference>
<organism evidence="1 2">
    <name type="scientific">Rattus norvegicus</name>
    <name type="common">Rat</name>
    <dbReference type="NCBI Taxonomy" id="10116"/>
    <lineage>
        <taxon>Eukaryota</taxon>
        <taxon>Metazoa</taxon>
        <taxon>Chordata</taxon>
        <taxon>Craniata</taxon>
        <taxon>Vertebrata</taxon>
        <taxon>Euteleostomi</taxon>
        <taxon>Mammalia</taxon>
        <taxon>Eutheria</taxon>
        <taxon>Euarchontoglires</taxon>
        <taxon>Glires</taxon>
        <taxon>Rodentia</taxon>
        <taxon>Myomorpha</taxon>
        <taxon>Muroidea</taxon>
        <taxon>Muridae</taxon>
        <taxon>Murinae</taxon>
        <taxon>Rattus</taxon>
    </lineage>
</organism>
<dbReference type="Proteomes" id="UP000234681">
    <property type="component" value="Chromosome 1"/>
</dbReference>